<gene>
    <name evidence="1" type="ORF">AcetOrient_orf02099</name>
</gene>
<evidence type="ECO:0000313" key="2">
    <source>
        <dbReference type="Proteomes" id="UP000270034"/>
    </source>
</evidence>
<dbReference type="Proteomes" id="UP000270034">
    <property type="component" value="Chromosome"/>
</dbReference>
<name>A0A2Z5ZGP8_9PROT</name>
<accession>A0A2Z5ZGP8</accession>
<dbReference type="EMBL" id="AP018515">
    <property type="protein sequence ID" value="BBC79748.1"/>
    <property type="molecule type" value="Genomic_DNA"/>
</dbReference>
<dbReference type="AlphaFoldDB" id="A0A2Z5ZGP8"/>
<reference evidence="1 2" key="1">
    <citation type="submission" date="2018-02" db="EMBL/GenBank/DDBJ databases">
        <title>Acetobacter orientalis genome.</title>
        <authorList>
            <person name="Nakashima N."/>
            <person name="Tamura T."/>
        </authorList>
    </citation>
    <scope>NUCLEOTIDE SEQUENCE [LARGE SCALE GENOMIC DNA]</scope>
    <source>
        <strain evidence="1 2">FAN1</strain>
    </source>
</reference>
<dbReference type="KEGG" id="aot:AcetOri_orf02099"/>
<sequence length="42" mass="3983">MRTEPAAATAPSALVRVDAALAAPVLAVPAAARVRLGGSVGG</sequence>
<organism evidence="1 2">
    <name type="scientific">Acetobacter orientalis</name>
    <dbReference type="NCBI Taxonomy" id="146474"/>
    <lineage>
        <taxon>Bacteria</taxon>
        <taxon>Pseudomonadati</taxon>
        <taxon>Pseudomonadota</taxon>
        <taxon>Alphaproteobacteria</taxon>
        <taxon>Acetobacterales</taxon>
        <taxon>Acetobacteraceae</taxon>
        <taxon>Acetobacter</taxon>
    </lineage>
</organism>
<protein>
    <submittedName>
        <fullName evidence="1">Uncharacterized protein</fullName>
    </submittedName>
</protein>
<evidence type="ECO:0000313" key="1">
    <source>
        <dbReference type="EMBL" id="BBC79748.1"/>
    </source>
</evidence>
<proteinExistence type="predicted"/>